<name>Q2MFT1_STRHY</name>
<dbReference type="Pfam" id="PF01609">
    <property type="entry name" value="DDE_Tnp_1"/>
    <property type="match status" value="1"/>
</dbReference>
<evidence type="ECO:0000256" key="1">
    <source>
        <dbReference type="SAM" id="MobiDB-lite"/>
    </source>
</evidence>
<dbReference type="Pfam" id="PF13340">
    <property type="entry name" value="DUF4096"/>
    <property type="match status" value="1"/>
</dbReference>
<evidence type="ECO:0000259" key="2">
    <source>
        <dbReference type="Pfam" id="PF01609"/>
    </source>
</evidence>
<feature type="domain" description="Transposase IS4-like" evidence="2">
    <location>
        <begin position="208"/>
        <end position="334"/>
    </location>
</feature>
<feature type="region of interest" description="Disordered" evidence="1">
    <location>
        <begin position="395"/>
        <end position="463"/>
    </location>
</feature>
<dbReference type="PANTHER" id="PTHR30007">
    <property type="entry name" value="PHP DOMAIN PROTEIN"/>
    <property type="match status" value="1"/>
</dbReference>
<feature type="domain" description="Insertion element IS402-like" evidence="3">
    <location>
        <begin position="114"/>
        <end position="190"/>
    </location>
</feature>
<reference evidence="4" key="1">
    <citation type="submission" date="2004-02" db="EMBL/GenBank/DDBJ databases">
        <title>Cloning and sequencing of the hygromycin B biosynthetic gene cluster from Streptomyces hygroscopicus ssp.hygroscopicus DSM 40578.</title>
        <authorList>
            <person name="Aboshanab K.M.A."/>
            <person name="Schmidt-Beissner H."/>
            <person name="Wehmeier U.F."/>
            <person name="Welzel K."/>
            <person name="Vente A."/>
            <person name="Piepersberg W."/>
        </authorList>
    </citation>
    <scope>NUCLEOTIDE SEQUENCE</scope>
    <source>
        <strain evidence="4">DSM 40578</strain>
    </source>
</reference>
<dbReference type="InterPro" id="IPR002559">
    <property type="entry name" value="Transposase_11"/>
</dbReference>
<evidence type="ECO:0000259" key="3">
    <source>
        <dbReference type="Pfam" id="PF13340"/>
    </source>
</evidence>
<feature type="compositionally biased region" description="Polar residues" evidence="1">
    <location>
        <begin position="452"/>
        <end position="463"/>
    </location>
</feature>
<dbReference type="GO" id="GO:0004803">
    <property type="term" value="F:transposase activity"/>
    <property type="evidence" value="ECO:0007669"/>
    <property type="project" value="InterPro"/>
</dbReference>
<accession>Q2MFT1</accession>
<evidence type="ECO:0000313" key="4">
    <source>
        <dbReference type="EMBL" id="CAF31836.1"/>
    </source>
</evidence>
<dbReference type="EMBL" id="AJ628642">
    <property type="protein sequence ID" value="CAF31836.1"/>
    <property type="molecule type" value="Genomic_DNA"/>
</dbReference>
<dbReference type="AlphaFoldDB" id="Q2MFT1"/>
<protein>
    <submittedName>
        <fullName evidence="4">Putative transposase</fullName>
    </submittedName>
</protein>
<proteinExistence type="predicted"/>
<organism evidence="4">
    <name type="scientific">Streptomyces hygroscopicus subsp. hygroscopicus</name>
    <dbReference type="NCBI Taxonomy" id="68042"/>
    <lineage>
        <taxon>Bacteria</taxon>
        <taxon>Bacillati</taxon>
        <taxon>Actinomycetota</taxon>
        <taxon>Actinomycetes</taxon>
        <taxon>Kitasatosporales</taxon>
        <taxon>Streptomycetaceae</taxon>
        <taxon>Streptomyces</taxon>
        <taxon>Streptomyces violaceusniger group</taxon>
    </lineage>
</organism>
<dbReference type="InterPro" id="IPR025161">
    <property type="entry name" value="IS402-like_dom"/>
</dbReference>
<dbReference type="GO" id="GO:0003677">
    <property type="term" value="F:DNA binding"/>
    <property type="evidence" value="ECO:0007669"/>
    <property type="project" value="InterPro"/>
</dbReference>
<dbReference type="GO" id="GO:0006313">
    <property type="term" value="P:DNA transposition"/>
    <property type="evidence" value="ECO:0007669"/>
    <property type="project" value="InterPro"/>
</dbReference>
<dbReference type="PANTHER" id="PTHR30007:SF0">
    <property type="entry name" value="TRANSPOSASE"/>
    <property type="match status" value="1"/>
</dbReference>
<sequence length="463" mass="49639">MTDFTNRRPGVWDVRVECSMGVGKGCGLGTRSAATGAVPGSEGAVQGGRLVVGELRVQEIVRGSGRVSEWAVRGCLSDSVIAWWCGSGVDSSGPGSVVWWAGRVSERKPYPGDLSDGRWALIESVVIGWKGRHGSVSGHQGVYDVREIVIVILCQGRTGCQWAWLPHGLPPKSATYCYFVAWGDDGTGQVVHEFLRCQVRERARRWEDRTLVVLDTQSVHVAAGVPAATTGHDPAKRVPGRKRGLAVDVLGLVIVVVVLVANVHDNAAGVALLSEVAVSAGGNVSKALVDQGFKVQVVRHGAGLGIDVEIVQRGPQHKGFVPQPKRWRVEQTYGVLILHRRPVCDYETALFSSSSRVYWAMTHVMVRRLTGVNVPTWREAAVAACMSSLSFRHWTSARKPPGRRPTTCAGRSRACGPGCARPRHTSGTSRSPARPSPASPAGSPPPRRNCPSIRTTPASCRGG</sequence>
<feature type="compositionally biased region" description="Pro residues" evidence="1">
    <location>
        <begin position="434"/>
        <end position="448"/>
    </location>
</feature>